<proteinExistence type="predicted"/>
<evidence type="ECO:0000313" key="2">
    <source>
        <dbReference type="EMBL" id="MCR2806551.1"/>
    </source>
</evidence>
<protein>
    <recommendedName>
        <fullName evidence="4">Copper amine oxidase-like N-terminal domain-containing protein</fullName>
    </recommendedName>
</protein>
<reference evidence="2" key="1">
    <citation type="submission" date="2022-08" db="EMBL/GenBank/DDBJ databases">
        <title>The genomic sequence of strain Paenibacillus sp. SCIV0701.</title>
        <authorList>
            <person name="Zhao H."/>
        </authorList>
    </citation>
    <scope>NUCLEOTIDE SEQUENCE</scope>
    <source>
        <strain evidence="2">SCIV0701</strain>
    </source>
</reference>
<sequence length="240" mass="24951">MKLFMLIAILIGGVFGQNGAGSVDGQTGASAENVTLIQPLVSEAPPVAAAVHVIEGETASVAAQASVQVGGAVPNAASIDIAAETGPNVSDDAQVQDAANGKGTESSASASDERVLLLKSVGGISLYDTPESVVAKLGDPERIAQDELLSELKLYHYPSLTVAFYGEYVQYVDVPAGEMIVIDGKDIPMTEAGLTAYLGSPDYIAEDGIVFQRGEALLKLFIDSDTKKPIYASYYHIATV</sequence>
<keyword evidence="3" id="KW-1185">Reference proteome</keyword>
<name>A0A9X2MVD7_9BACL</name>
<dbReference type="RefSeq" id="WP_257450120.1">
    <property type="nucleotide sequence ID" value="NZ_JANIPJ010000018.1"/>
</dbReference>
<feature type="chain" id="PRO_5040746387" description="Copper amine oxidase-like N-terminal domain-containing protein" evidence="1">
    <location>
        <begin position="21"/>
        <end position="240"/>
    </location>
</feature>
<evidence type="ECO:0008006" key="4">
    <source>
        <dbReference type="Google" id="ProtNLM"/>
    </source>
</evidence>
<comment type="caution">
    <text evidence="2">The sequence shown here is derived from an EMBL/GenBank/DDBJ whole genome shotgun (WGS) entry which is preliminary data.</text>
</comment>
<organism evidence="2 3">
    <name type="scientific">Paenibacillus soyae</name>
    <dbReference type="NCBI Taxonomy" id="2969249"/>
    <lineage>
        <taxon>Bacteria</taxon>
        <taxon>Bacillati</taxon>
        <taxon>Bacillota</taxon>
        <taxon>Bacilli</taxon>
        <taxon>Bacillales</taxon>
        <taxon>Paenibacillaceae</taxon>
        <taxon>Paenibacillus</taxon>
    </lineage>
</organism>
<keyword evidence="1" id="KW-0732">Signal</keyword>
<accession>A0A9X2MVD7</accession>
<evidence type="ECO:0000256" key="1">
    <source>
        <dbReference type="SAM" id="SignalP"/>
    </source>
</evidence>
<feature type="signal peptide" evidence="1">
    <location>
        <begin position="1"/>
        <end position="20"/>
    </location>
</feature>
<evidence type="ECO:0000313" key="3">
    <source>
        <dbReference type="Proteomes" id="UP001141950"/>
    </source>
</evidence>
<gene>
    <name evidence="2" type="ORF">NQZ67_21960</name>
</gene>
<dbReference type="AlphaFoldDB" id="A0A9X2MVD7"/>
<dbReference type="Proteomes" id="UP001141950">
    <property type="component" value="Unassembled WGS sequence"/>
</dbReference>
<dbReference type="EMBL" id="JANIPJ010000018">
    <property type="protein sequence ID" value="MCR2806551.1"/>
    <property type="molecule type" value="Genomic_DNA"/>
</dbReference>